<accession>A0A0B6RS67</accession>
<evidence type="ECO:0000313" key="3">
    <source>
        <dbReference type="Proteomes" id="UP000031838"/>
    </source>
</evidence>
<reference evidence="3" key="1">
    <citation type="submission" date="2011-03" db="EMBL/GenBank/DDBJ databases">
        <authorList>
            <person name="Voget S."/>
            <person name="Streit W.R."/>
            <person name="Jaeger K.E."/>
            <person name="Daniel R."/>
        </authorList>
    </citation>
    <scope>NUCLEOTIDE SEQUENCE [LARGE SCALE GENOMIC DNA]</scope>
    <source>
        <strain evidence="3">PG1</strain>
    </source>
</reference>
<dbReference type="SMART" id="SM00824">
    <property type="entry name" value="PKS_TE"/>
    <property type="match status" value="1"/>
</dbReference>
<gene>
    <name evidence="2" type="ORF">BGL_2c00960</name>
</gene>
<name>A0A0B6RS67_BURPL</name>
<sequence length="227" mass="24849">MSATIWLLPDFIGHPLCFSALAARLARSARLRHVSYHRYWPYRDIGQLARAIADDWHGERPQWLAGYSFGGLVACELASLLERRASAAGEDAEAVAPKLLLIDSRLAHGETAVARSGATTLAKLVGTEAYRQLVEKIDALAALDEIDRDCVEANLGLFPDFRPGVTTVEATLVTGRSGDEGYKTAERWSTSLPNLRRHRVDVAHQDMLTEAAALDTVLSILEAKEEA</sequence>
<dbReference type="InterPro" id="IPR029058">
    <property type="entry name" value="AB_hydrolase_fold"/>
</dbReference>
<reference evidence="2 3" key="2">
    <citation type="journal article" date="2016" name="Appl. Microbiol. Biotechnol.">
        <title>Mutations improving production and secretion of extracellular lipase by Burkholderia glumae PG1.</title>
        <authorList>
            <person name="Knapp A."/>
            <person name="Voget S."/>
            <person name="Gao R."/>
            <person name="Zaburannyi N."/>
            <person name="Krysciak D."/>
            <person name="Breuer M."/>
            <person name="Hauer B."/>
            <person name="Streit W.R."/>
            <person name="Muller R."/>
            <person name="Daniel R."/>
            <person name="Jaeger K.E."/>
        </authorList>
    </citation>
    <scope>NUCLEOTIDE SEQUENCE [LARGE SCALE GENOMIC DNA]</scope>
    <source>
        <strain evidence="2 3">PG1</strain>
    </source>
</reference>
<protein>
    <recommendedName>
        <fullName evidence="1">Thioesterase TesA-like domain-containing protein</fullName>
    </recommendedName>
</protein>
<dbReference type="Gene3D" id="3.40.50.1820">
    <property type="entry name" value="alpha/beta hydrolase"/>
    <property type="match status" value="1"/>
</dbReference>
<feature type="domain" description="Thioesterase TesA-like" evidence="1">
    <location>
        <begin position="16"/>
        <end position="218"/>
    </location>
</feature>
<proteinExistence type="predicted"/>
<dbReference type="Pfam" id="PF00975">
    <property type="entry name" value="Thioesterase"/>
    <property type="match status" value="1"/>
</dbReference>
<dbReference type="SUPFAM" id="SSF53474">
    <property type="entry name" value="alpha/beta-Hydrolases"/>
    <property type="match status" value="1"/>
</dbReference>
<keyword evidence="3" id="KW-1185">Reference proteome</keyword>
<dbReference type="RefSeq" id="WP_052498373.1">
    <property type="nucleotide sequence ID" value="NZ_BSTO01000007.1"/>
</dbReference>
<dbReference type="HOGENOM" id="CLU_1342279_0_0_4"/>
<dbReference type="KEGG" id="bpla:bpln_2g00970"/>
<dbReference type="EMBL" id="CP002581">
    <property type="protein sequence ID" value="AJK48192.1"/>
    <property type="molecule type" value="Genomic_DNA"/>
</dbReference>
<dbReference type="KEGG" id="bgp:BGL_2c00960"/>
<evidence type="ECO:0000313" key="2">
    <source>
        <dbReference type="EMBL" id="AJK48192.1"/>
    </source>
</evidence>
<dbReference type="AlphaFoldDB" id="A0A0B6RS67"/>
<organism evidence="2 3">
    <name type="scientific">Burkholderia plantarii</name>
    <dbReference type="NCBI Taxonomy" id="41899"/>
    <lineage>
        <taxon>Bacteria</taxon>
        <taxon>Pseudomonadati</taxon>
        <taxon>Pseudomonadota</taxon>
        <taxon>Betaproteobacteria</taxon>
        <taxon>Burkholderiales</taxon>
        <taxon>Burkholderiaceae</taxon>
        <taxon>Burkholderia</taxon>
    </lineage>
</organism>
<evidence type="ECO:0000259" key="1">
    <source>
        <dbReference type="SMART" id="SM00824"/>
    </source>
</evidence>
<dbReference type="InterPro" id="IPR001031">
    <property type="entry name" value="Thioesterase"/>
</dbReference>
<dbReference type="InterPro" id="IPR020802">
    <property type="entry name" value="TesA-like"/>
</dbReference>
<dbReference type="Proteomes" id="UP000031838">
    <property type="component" value="Chromosome 2"/>
</dbReference>